<dbReference type="PANTHER" id="PTHR13563">
    <property type="entry name" value="TRNA (GUANINE-9-) METHYLTRANSFERASE"/>
    <property type="match status" value="1"/>
</dbReference>
<keyword evidence="3 13" id="KW-0489">Methyltransferase</keyword>
<feature type="region of interest" description="Disordered" evidence="11">
    <location>
        <begin position="35"/>
        <end position="96"/>
    </location>
</feature>
<dbReference type="GO" id="GO:0002939">
    <property type="term" value="P:tRNA N1-guanine methylation"/>
    <property type="evidence" value="ECO:0007669"/>
    <property type="project" value="TreeGrafter"/>
</dbReference>
<dbReference type="PANTHER" id="PTHR13563:SF13">
    <property type="entry name" value="TRNA METHYLTRANSFERASE 10 HOMOLOG A"/>
    <property type="match status" value="1"/>
</dbReference>
<evidence type="ECO:0000256" key="2">
    <source>
        <dbReference type="ARBA" id="ARBA00020451"/>
    </source>
</evidence>
<dbReference type="InterPro" id="IPR038459">
    <property type="entry name" value="MT_TRM10-typ_sf"/>
</dbReference>
<reference evidence="13 14" key="1">
    <citation type="submission" date="2018-06" db="EMBL/GenBank/DDBJ databases">
        <title>Comparative genomics reveals the genomic features of Rhizophagus irregularis, R. cerebriforme, R. diaphanum and Gigaspora rosea, and their symbiotic lifestyle signature.</title>
        <authorList>
            <person name="Morin E."/>
            <person name="San Clemente H."/>
            <person name="Chen E.C.H."/>
            <person name="De La Providencia I."/>
            <person name="Hainaut M."/>
            <person name="Kuo A."/>
            <person name="Kohler A."/>
            <person name="Murat C."/>
            <person name="Tang N."/>
            <person name="Roy S."/>
            <person name="Loubradou J."/>
            <person name="Henrissat B."/>
            <person name="Grigoriev I.V."/>
            <person name="Corradi N."/>
            <person name="Roux C."/>
            <person name="Martin F.M."/>
        </authorList>
    </citation>
    <scope>NUCLEOTIDE SEQUENCE [LARGE SCALE GENOMIC DNA]</scope>
    <source>
        <strain evidence="13 14">DAOM 227022</strain>
    </source>
</reference>
<dbReference type="InterPro" id="IPR007356">
    <property type="entry name" value="tRNA_m1G_MeTrfase_euk"/>
</dbReference>
<organism evidence="13 14">
    <name type="scientific">Glomus cerebriforme</name>
    <dbReference type="NCBI Taxonomy" id="658196"/>
    <lineage>
        <taxon>Eukaryota</taxon>
        <taxon>Fungi</taxon>
        <taxon>Fungi incertae sedis</taxon>
        <taxon>Mucoromycota</taxon>
        <taxon>Glomeromycotina</taxon>
        <taxon>Glomeromycetes</taxon>
        <taxon>Glomerales</taxon>
        <taxon>Glomeraceae</taxon>
        <taxon>Glomus</taxon>
    </lineage>
</organism>
<dbReference type="InterPro" id="IPR016653">
    <property type="entry name" value="TRM10/TRM10A"/>
</dbReference>
<comment type="caution">
    <text evidence="13">The sequence shown here is derived from an EMBL/GenBank/DDBJ whole genome shotgun (WGS) entry which is preliminary data.</text>
</comment>
<evidence type="ECO:0000256" key="4">
    <source>
        <dbReference type="ARBA" id="ARBA00022679"/>
    </source>
</evidence>
<dbReference type="GO" id="GO:0052905">
    <property type="term" value="F:tRNA (guanosine(9)-N1)-methyltransferase activity"/>
    <property type="evidence" value="ECO:0007669"/>
    <property type="project" value="UniProtKB-EC"/>
</dbReference>
<evidence type="ECO:0000313" key="14">
    <source>
        <dbReference type="Proteomes" id="UP000265703"/>
    </source>
</evidence>
<dbReference type="GO" id="GO:0005634">
    <property type="term" value="C:nucleus"/>
    <property type="evidence" value="ECO:0007669"/>
    <property type="project" value="TreeGrafter"/>
</dbReference>
<evidence type="ECO:0000256" key="9">
    <source>
        <dbReference type="PIRSR" id="PIRSR016323-1"/>
    </source>
</evidence>
<dbReference type="OrthoDB" id="278300at2759"/>
<evidence type="ECO:0000256" key="5">
    <source>
        <dbReference type="ARBA" id="ARBA00022691"/>
    </source>
</evidence>
<feature type="domain" description="SAM-dependent MTase TRM10-type" evidence="12">
    <location>
        <begin position="92"/>
        <end position="282"/>
    </location>
</feature>
<feature type="compositionally biased region" description="Basic and acidic residues" evidence="11">
    <location>
        <begin position="55"/>
        <end position="71"/>
    </location>
</feature>
<evidence type="ECO:0000259" key="12">
    <source>
        <dbReference type="PROSITE" id="PS51675"/>
    </source>
</evidence>
<evidence type="ECO:0000256" key="6">
    <source>
        <dbReference type="ARBA" id="ARBA00031792"/>
    </source>
</evidence>
<feature type="active site" description="Proton acceptor" evidence="9">
    <location>
        <position position="213"/>
    </location>
</feature>
<keyword evidence="5" id="KW-0949">S-adenosyl-L-methionine</keyword>
<accession>A0A397SMB3</accession>
<comment type="catalytic activity">
    <reaction evidence="8">
        <text>guanosine(9) in tRNA + S-adenosyl-L-methionine = N(1)-methylguanosine(9) in tRNA + S-adenosyl-L-homocysteine + H(+)</text>
        <dbReference type="Rhea" id="RHEA:43156"/>
        <dbReference type="Rhea" id="RHEA-COMP:10367"/>
        <dbReference type="Rhea" id="RHEA-COMP:10368"/>
        <dbReference type="ChEBI" id="CHEBI:15378"/>
        <dbReference type="ChEBI" id="CHEBI:57856"/>
        <dbReference type="ChEBI" id="CHEBI:59789"/>
        <dbReference type="ChEBI" id="CHEBI:73542"/>
        <dbReference type="ChEBI" id="CHEBI:74269"/>
        <dbReference type="EC" id="2.1.1.221"/>
    </reaction>
</comment>
<dbReference type="Gene3D" id="3.40.1280.30">
    <property type="match status" value="1"/>
</dbReference>
<dbReference type="Proteomes" id="UP000265703">
    <property type="component" value="Unassembled WGS sequence"/>
</dbReference>
<feature type="binding site" evidence="10">
    <location>
        <position position="189"/>
    </location>
    <ligand>
        <name>S-adenosyl-L-methionine</name>
        <dbReference type="ChEBI" id="CHEBI:59789"/>
    </ligand>
</feature>
<protein>
    <recommendedName>
        <fullName evidence="2">tRNA (guanine(9)-N1)-methyltransferase</fullName>
        <ecNumber evidence="1">2.1.1.221</ecNumber>
    </recommendedName>
    <alternativeName>
        <fullName evidence="7">tRNA methyltransferase 10</fullName>
    </alternativeName>
    <alternativeName>
        <fullName evidence="6">tRNA(m1G9)-methyltransferase</fullName>
    </alternativeName>
</protein>
<evidence type="ECO:0000256" key="7">
    <source>
        <dbReference type="ARBA" id="ARBA00032166"/>
    </source>
</evidence>
<dbReference type="PIRSF" id="PIRSF016323">
    <property type="entry name" value="tRNA_m1G_mtfrase_met"/>
    <property type="match status" value="1"/>
</dbReference>
<evidence type="ECO:0000256" key="3">
    <source>
        <dbReference type="ARBA" id="ARBA00022603"/>
    </source>
</evidence>
<evidence type="ECO:0000256" key="1">
    <source>
        <dbReference type="ARBA" id="ARBA00012797"/>
    </source>
</evidence>
<dbReference type="PROSITE" id="PS51675">
    <property type="entry name" value="SAM_MT_TRM10"/>
    <property type="match status" value="1"/>
</dbReference>
<dbReference type="EMBL" id="QKYT01000312">
    <property type="protein sequence ID" value="RIA87350.1"/>
    <property type="molecule type" value="Genomic_DNA"/>
</dbReference>
<feature type="binding site" evidence="10">
    <location>
        <position position="235"/>
    </location>
    <ligand>
        <name>S-adenosyl-L-methionine</name>
        <dbReference type="ChEBI" id="CHEBI:59789"/>
    </ligand>
</feature>
<keyword evidence="14" id="KW-1185">Reference proteome</keyword>
<name>A0A397SMB3_9GLOM</name>
<dbReference type="InterPro" id="IPR028564">
    <property type="entry name" value="MT_TRM10-typ"/>
</dbReference>
<evidence type="ECO:0000256" key="8">
    <source>
        <dbReference type="ARBA" id="ARBA00048434"/>
    </source>
</evidence>
<gene>
    <name evidence="13" type="ORF">C1645_740188</name>
</gene>
<sequence>MESKDTIEETSSEDIISEKNYHLSISLNEIINEKKEEEPQQKLSKNALKRLRRQQKWEETREARKLALKEKDKRKKEEKRKAKELGLLQPSPKKPKVEQIPSDIKVVIDLSFDELMTDAEITSLTLQLSRCYSANRSAMRPVNLYFTSYGGRVQERFNTKLQNHINWKNVVFETRAYLDCFNKDELVYLTADSNEYIQELDEQKIYIIGGLVDKNRHKNICYNKSQKDEIASAQLPIGNYIQLSTRKVLTVNHVFEILSHWLECKDWGKAFLEIIPQRKFNAIGKKKDREENENHVTSKFVN</sequence>
<dbReference type="EC" id="2.1.1.221" evidence="1"/>
<evidence type="ECO:0000256" key="11">
    <source>
        <dbReference type="SAM" id="MobiDB-lite"/>
    </source>
</evidence>
<feature type="binding site" evidence="10">
    <location>
        <position position="221"/>
    </location>
    <ligand>
        <name>S-adenosyl-L-methionine</name>
        <dbReference type="ChEBI" id="CHEBI:59789"/>
    </ligand>
</feature>
<dbReference type="FunFam" id="3.40.1280.30:FF:000001">
    <property type="entry name" value="tRNA methyltransferase 10 homolog A"/>
    <property type="match status" value="1"/>
</dbReference>
<dbReference type="STRING" id="658196.A0A397SMB3"/>
<evidence type="ECO:0000313" key="13">
    <source>
        <dbReference type="EMBL" id="RIA87350.1"/>
    </source>
</evidence>
<proteinExistence type="predicted"/>
<dbReference type="CDD" id="cd18089">
    <property type="entry name" value="SPOUT_Trm10-like"/>
    <property type="match status" value="1"/>
</dbReference>
<evidence type="ECO:0000256" key="10">
    <source>
        <dbReference type="PIRSR" id="PIRSR016323-2"/>
    </source>
</evidence>
<keyword evidence="4 13" id="KW-0808">Transferase</keyword>
<dbReference type="AlphaFoldDB" id="A0A397SMB3"/>
<feature type="binding site" evidence="10">
    <location>
        <position position="209"/>
    </location>
    <ligand>
        <name>S-adenosyl-L-methionine</name>
        <dbReference type="ChEBI" id="CHEBI:59789"/>
    </ligand>
</feature>
<dbReference type="GO" id="GO:0000049">
    <property type="term" value="F:tRNA binding"/>
    <property type="evidence" value="ECO:0007669"/>
    <property type="project" value="TreeGrafter"/>
</dbReference>